<evidence type="ECO:0000256" key="1">
    <source>
        <dbReference type="SAM" id="MobiDB-lite"/>
    </source>
</evidence>
<gene>
    <name evidence="2" type="ORF">BS329_19620</name>
</gene>
<evidence type="ECO:0000313" key="3">
    <source>
        <dbReference type="Proteomes" id="UP000187486"/>
    </source>
</evidence>
<keyword evidence="3" id="KW-1185">Reference proteome</keyword>
<organism evidence="2 3">
    <name type="scientific">Amycolatopsis coloradensis</name>
    <dbReference type="NCBI Taxonomy" id="76021"/>
    <lineage>
        <taxon>Bacteria</taxon>
        <taxon>Bacillati</taxon>
        <taxon>Actinomycetota</taxon>
        <taxon>Actinomycetes</taxon>
        <taxon>Pseudonocardiales</taxon>
        <taxon>Pseudonocardiaceae</taxon>
        <taxon>Amycolatopsis</taxon>
    </lineage>
</organism>
<feature type="compositionally biased region" description="Basic residues" evidence="1">
    <location>
        <begin position="63"/>
        <end position="75"/>
    </location>
</feature>
<dbReference type="AlphaFoldDB" id="A0A1R0KS87"/>
<evidence type="ECO:0008006" key="4">
    <source>
        <dbReference type="Google" id="ProtNLM"/>
    </source>
</evidence>
<reference evidence="2 3" key="1">
    <citation type="submission" date="2016-01" db="EMBL/GenBank/DDBJ databases">
        <title>Amycolatopsis coloradensis genome sequencing and assembly.</title>
        <authorList>
            <person name="Mayilraj S."/>
        </authorList>
    </citation>
    <scope>NUCLEOTIDE SEQUENCE [LARGE SCALE GENOMIC DNA]</scope>
    <source>
        <strain evidence="2 3">DSM 44225</strain>
    </source>
</reference>
<proteinExistence type="predicted"/>
<dbReference type="Proteomes" id="UP000187486">
    <property type="component" value="Unassembled WGS sequence"/>
</dbReference>
<evidence type="ECO:0000313" key="2">
    <source>
        <dbReference type="EMBL" id="OLZ50624.1"/>
    </source>
</evidence>
<accession>A0A1R0KS87</accession>
<feature type="region of interest" description="Disordered" evidence="1">
    <location>
        <begin position="57"/>
        <end position="81"/>
    </location>
</feature>
<comment type="caution">
    <text evidence="2">The sequence shown here is derived from an EMBL/GenBank/DDBJ whole genome shotgun (WGS) entry which is preliminary data.</text>
</comment>
<dbReference type="STRING" id="76021.BS329_19620"/>
<name>A0A1R0KS87_9PSEU</name>
<sequence length="81" mass="9292">MGVADDLAGHVVQDCGHIIPLDRPQELLRIRRWLSVVAECRFRSRIRPLTAAQPPVTMAWHRSSSRGRRPARRCRAAAWPR</sequence>
<dbReference type="EMBL" id="MQUQ01000010">
    <property type="protein sequence ID" value="OLZ50624.1"/>
    <property type="molecule type" value="Genomic_DNA"/>
</dbReference>
<protein>
    <recommendedName>
        <fullName evidence="4">AB hydrolase-1 domain-containing protein</fullName>
    </recommendedName>
</protein>